<sequence length="228" mass="26304">MVLLSLADKKTESVALISIKECNGAKENKKVPADEAIEPIDMYRGLLKAKRSAHHEAVKHIVGISKSEKQYEMIQIIFDKLFSVTKESQVQLMSSGFIPGDDIPQNFTVREFLSTVLENTAFLSEIVLRFPDICGRLLNQKNEWLVLTKWAVNFSNATGIYDKPELMLMDLVSQELRFVEPRENYINPFKEDTIKLKEMQKKMEKDKKKKAREEKKKKRGPRLSKVDL</sequence>
<proteinExistence type="predicted"/>
<reference evidence="2 3" key="1">
    <citation type="submission" date="2020-08" db="EMBL/GenBank/DDBJ databases">
        <authorList>
            <person name="Hejnol A."/>
        </authorList>
    </citation>
    <scope>NUCLEOTIDE SEQUENCE [LARGE SCALE GENOMIC DNA]</scope>
</reference>
<dbReference type="OrthoDB" id="5854099at2759"/>
<keyword evidence="3" id="KW-1185">Reference proteome</keyword>
<gene>
    <name evidence="2" type="ORF">DGYR_LOCUS7422</name>
</gene>
<comment type="caution">
    <text evidence="2">The sequence shown here is derived from an EMBL/GenBank/DDBJ whole genome shotgun (WGS) entry which is preliminary data.</text>
</comment>
<dbReference type="AlphaFoldDB" id="A0A7I8VTW1"/>
<dbReference type="PANTHER" id="PTHR14735:SF1">
    <property type="entry name" value="COILED-COIL DOMAIN-CONTAINING PROTEIN 134"/>
    <property type="match status" value="1"/>
</dbReference>
<dbReference type="PANTHER" id="PTHR14735">
    <property type="entry name" value="COILED-COIL DOMAIN-CONTAINING PROTEIN 134"/>
    <property type="match status" value="1"/>
</dbReference>
<dbReference type="Proteomes" id="UP000549394">
    <property type="component" value="Unassembled WGS sequence"/>
</dbReference>
<dbReference type="Pfam" id="PF15002">
    <property type="entry name" value="ERK-JNK_inhib"/>
    <property type="match status" value="1"/>
</dbReference>
<dbReference type="InterPro" id="IPR026321">
    <property type="entry name" value="CC134"/>
</dbReference>
<evidence type="ECO:0000256" key="1">
    <source>
        <dbReference type="SAM" id="MobiDB-lite"/>
    </source>
</evidence>
<dbReference type="EMBL" id="CAJFCJ010000009">
    <property type="protein sequence ID" value="CAD5119137.1"/>
    <property type="molecule type" value="Genomic_DNA"/>
</dbReference>
<evidence type="ECO:0000313" key="2">
    <source>
        <dbReference type="EMBL" id="CAD5119137.1"/>
    </source>
</evidence>
<accession>A0A7I8VTW1</accession>
<protein>
    <submittedName>
        <fullName evidence="2">DgyrCDS7777</fullName>
    </submittedName>
</protein>
<evidence type="ECO:0000313" key="3">
    <source>
        <dbReference type="Proteomes" id="UP000549394"/>
    </source>
</evidence>
<feature type="region of interest" description="Disordered" evidence="1">
    <location>
        <begin position="197"/>
        <end position="228"/>
    </location>
</feature>
<name>A0A7I8VTW1_9ANNE</name>
<feature type="compositionally biased region" description="Basic and acidic residues" evidence="1">
    <location>
        <begin position="197"/>
        <end position="214"/>
    </location>
</feature>
<organism evidence="2 3">
    <name type="scientific">Dimorphilus gyrociliatus</name>
    <dbReference type="NCBI Taxonomy" id="2664684"/>
    <lineage>
        <taxon>Eukaryota</taxon>
        <taxon>Metazoa</taxon>
        <taxon>Spiralia</taxon>
        <taxon>Lophotrochozoa</taxon>
        <taxon>Annelida</taxon>
        <taxon>Polychaeta</taxon>
        <taxon>Polychaeta incertae sedis</taxon>
        <taxon>Dinophilidae</taxon>
        <taxon>Dimorphilus</taxon>
    </lineage>
</organism>